<reference evidence="2 3" key="1">
    <citation type="submission" date="2021-03" db="EMBL/GenBank/DDBJ databases">
        <title>Assistant Professor.</title>
        <authorList>
            <person name="Huq M.A."/>
        </authorList>
    </citation>
    <scope>NUCLEOTIDE SEQUENCE [LARGE SCALE GENOMIC DNA]</scope>
    <source>
        <strain evidence="2 3">MAH-29</strain>
    </source>
</reference>
<gene>
    <name evidence="2" type="ORF">J7I42_03270</name>
</gene>
<evidence type="ECO:0000313" key="2">
    <source>
        <dbReference type="EMBL" id="MBO9199270.1"/>
    </source>
</evidence>
<keyword evidence="1" id="KW-0472">Membrane</keyword>
<dbReference type="Proteomes" id="UP000677244">
    <property type="component" value="Unassembled WGS sequence"/>
</dbReference>
<sequence length="88" mass="10065">MKGNHFVFIFRILAAGAIVLIAFAFVLQQKNRQLTEFNNKLLLQNDSVLSVNLQLQKDINFLKHDLDSLVHNYPEKQPLTSSKLVSVK</sequence>
<keyword evidence="3" id="KW-1185">Reference proteome</keyword>
<evidence type="ECO:0008006" key="4">
    <source>
        <dbReference type="Google" id="ProtNLM"/>
    </source>
</evidence>
<evidence type="ECO:0000256" key="1">
    <source>
        <dbReference type="SAM" id="Phobius"/>
    </source>
</evidence>
<comment type="caution">
    <text evidence="2">The sequence shown here is derived from an EMBL/GenBank/DDBJ whole genome shotgun (WGS) entry which is preliminary data.</text>
</comment>
<dbReference type="RefSeq" id="WP_209137339.1">
    <property type="nucleotide sequence ID" value="NZ_JAGHKO010000001.1"/>
</dbReference>
<keyword evidence="1" id="KW-1133">Transmembrane helix</keyword>
<dbReference type="EMBL" id="JAGHKO010000001">
    <property type="protein sequence ID" value="MBO9199270.1"/>
    <property type="molecule type" value="Genomic_DNA"/>
</dbReference>
<accession>A0ABS3YP69</accession>
<evidence type="ECO:0000313" key="3">
    <source>
        <dbReference type="Proteomes" id="UP000677244"/>
    </source>
</evidence>
<organism evidence="2 3">
    <name type="scientific">Niastella soli</name>
    <dbReference type="NCBI Taxonomy" id="2821487"/>
    <lineage>
        <taxon>Bacteria</taxon>
        <taxon>Pseudomonadati</taxon>
        <taxon>Bacteroidota</taxon>
        <taxon>Chitinophagia</taxon>
        <taxon>Chitinophagales</taxon>
        <taxon>Chitinophagaceae</taxon>
        <taxon>Niastella</taxon>
    </lineage>
</organism>
<protein>
    <recommendedName>
        <fullName evidence="4">S-adenosyl-methyltransferase</fullName>
    </recommendedName>
</protein>
<name>A0ABS3YP69_9BACT</name>
<feature type="transmembrane region" description="Helical" evidence="1">
    <location>
        <begin position="6"/>
        <end position="27"/>
    </location>
</feature>
<keyword evidence="1" id="KW-0812">Transmembrane</keyword>
<proteinExistence type="predicted"/>